<name>A0A7W6CY49_9HYPH</name>
<reference evidence="4 5" key="1">
    <citation type="submission" date="2020-08" db="EMBL/GenBank/DDBJ databases">
        <title>Genomic Encyclopedia of Type Strains, Phase IV (KMG-IV): sequencing the most valuable type-strain genomes for metagenomic binning, comparative biology and taxonomic classification.</title>
        <authorList>
            <person name="Goeker M."/>
        </authorList>
    </citation>
    <scope>NUCLEOTIDE SEQUENCE [LARGE SCALE GENOMIC DNA]</scope>
    <source>
        <strain evidence="4 5">DSM 26575</strain>
    </source>
</reference>
<evidence type="ECO:0000313" key="4">
    <source>
        <dbReference type="EMBL" id="MBB3967218.1"/>
    </source>
</evidence>
<feature type="transmembrane region" description="Helical" evidence="3">
    <location>
        <begin position="68"/>
        <end position="88"/>
    </location>
</feature>
<organism evidence="4 5">
    <name type="scientific">Rhizobium metallidurans</name>
    <dbReference type="NCBI Taxonomy" id="1265931"/>
    <lineage>
        <taxon>Bacteria</taxon>
        <taxon>Pseudomonadati</taxon>
        <taxon>Pseudomonadota</taxon>
        <taxon>Alphaproteobacteria</taxon>
        <taxon>Hyphomicrobiales</taxon>
        <taxon>Rhizobiaceae</taxon>
        <taxon>Rhizobium/Agrobacterium group</taxon>
        <taxon>Rhizobium</taxon>
    </lineage>
</organism>
<feature type="compositionally biased region" description="Low complexity" evidence="2">
    <location>
        <begin position="718"/>
        <end position="741"/>
    </location>
</feature>
<keyword evidence="3" id="KW-0472">Membrane</keyword>
<keyword evidence="5" id="KW-1185">Reference proteome</keyword>
<sequence length="918" mass="101324">MKNSPSSEKKGALALKPSLARLVAAKRLTARCVLLFEQMLPLTLPILSLGALYLAASWFGFFRTVPDWLRIVLLAGFGLGLLASLYPFRKLHWPGSAAADRLLEERNGLPHQPVAVQEDEPAFDTPFARALWREHQTRMAEKIATLDAGFPRPDIASHDRWALRAIPALLIVVAFGYSLSTNGGSITDALQPRPQAQATDPAVRIDAWITPPAYTGRAPVYLTATGSEQGAIRIPQSSNLTVRVSGGKAEEKVVFAGEDGKRIEIAATENAAAAPNAPAAATPATPAPATATAETQQPATSPATASTHLMKLEENGTLEVNGRKWAFDVIPDEAPEIAFNGLPKSTVNGALEIGYTVKDDYGVQEATAEIVPVETDSSATPLYPLPEYKLDIPRRNARDAKGVASRNITEHPLAGKRVRITLIARDAAGQTGRSPPHEMTLPARPFTEPLAAAVAEQRQTFALDTRKMPEAIALNEALTLRPEETIPNLTNYLLIESARQRMKLAKGDVALKDTADYLWEIAIGMEDGNLSQAERNLRNAQQNLADALQRNAPDAEVKKLMDELRKAMQDYMKELAQRMQNAPMQPNQNAQNVIRQQDLERMMNQIENLARSGNRDAAQQMLSELQRMMNNMQAGRPQRGQQQQGQDNSQMRQQMDKLGQILRDQQKLMEETFKLDQQLKDRMQRGDPNNMNPDLGMNDPLLDDMPMDNDGMPRDQQRQQGQQGQQQQGQQQQGQQGQQGQNPSDEMTAEQLREALKQLRERQDQLGKQLGEMQKSLGDMGMKPGQGFGQAQREMEGAGRELGQGRGEPAIQGQGRALEALRQGARDMMNQMMQAQQGQQGQGQGPQGQVGQGNQNGRDPLGRPRRADGPDFGDQVKVPDEIDVQRAREILDAIREKLGNNPSQEMERRYLERLLDIQ</sequence>
<protein>
    <submittedName>
        <fullName evidence="4">Uncharacterized protein (TIGR02302 family)</fullName>
    </submittedName>
</protein>
<evidence type="ECO:0000256" key="1">
    <source>
        <dbReference type="SAM" id="Coils"/>
    </source>
</evidence>
<comment type="caution">
    <text evidence="4">The sequence shown here is derived from an EMBL/GenBank/DDBJ whole genome shotgun (WGS) entry which is preliminary data.</text>
</comment>
<dbReference type="NCBIfam" id="TIGR02302">
    <property type="entry name" value="aProt_lowcomp"/>
    <property type="match status" value="1"/>
</dbReference>
<keyword evidence="1" id="KW-0175">Coiled coil</keyword>
<evidence type="ECO:0000256" key="3">
    <source>
        <dbReference type="SAM" id="Phobius"/>
    </source>
</evidence>
<feature type="region of interest" description="Disordered" evidence="2">
    <location>
        <begin position="776"/>
        <end position="810"/>
    </location>
</feature>
<keyword evidence="3" id="KW-1133">Transmembrane helix</keyword>
<dbReference type="Proteomes" id="UP000582090">
    <property type="component" value="Unassembled WGS sequence"/>
</dbReference>
<dbReference type="InterPro" id="IPR012683">
    <property type="entry name" value="CHP02302_TM"/>
</dbReference>
<dbReference type="EMBL" id="JACIDW010000036">
    <property type="protein sequence ID" value="MBB3967218.1"/>
    <property type="molecule type" value="Genomic_DNA"/>
</dbReference>
<feature type="coiled-coil region" evidence="1">
    <location>
        <begin position="523"/>
        <end position="581"/>
    </location>
</feature>
<gene>
    <name evidence="4" type="ORF">GGQ67_004916</name>
</gene>
<feature type="region of interest" description="Disordered" evidence="2">
    <location>
        <begin position="681"/>
        <end position="748"/>
    </location>
</feature>
<evidence type="ECO:0000313" key="5">
    <source>
        <dbReference type="Proteomes" id="UP000582090"/>
    </source>
</evidence>
<accession>A0A7W6CY49</accession>
<feature type="compositionally biased region" description="Gly residues" evidence="2">
    <location>
        <begin position="840"/>
        <end position="851"/>
    </location>
</feature>
<keyword evidence="3" id="KW-0812">Transmembrane</keyword>
<dbReference type="RefSeq" id="WP_183902638.1">
    <property type="nucleotide sequence ID" value="NZ_JACIDW010000036.1"/>
</dbReference>
<feature type="region of interest" description="Disordered" evidence="2">
    <location>
        <begin position="633"/>
        <end position="652"/>
    </location>
</feature>
<dbReference type="AlphaFoldDB" id="A0A7W6CY49"/>
<feature type="region of interest" description="Disordered" evidence="2">
    <location>
        <begin position="272"/>
        <end position="303"/>
    </location>
</feature>
<feature type="transmembrane region" description="Helical" evidence="3">
    <location>
        <begin position="40"/>
        <end position="62"/>
    </location>
</feature>
<dbReference type="Pfam" id="PF13779">
    <property type="entry name" value="DUF4175"/>
    <property type="match status" value="1"/>
</dbReference>
<evidence type="ECO:0000256" key="2">
    <source>
        <dbReference type="SAM" id="MobiDB-lite"/>
    </source>
</evidence>
<feature type="compositionally biased region" description="Basic and acidic residues" evidence="2">
    <location>
        <begin position="860"/>
        <end position="869"/>
    </location>
</feature>
<proteinExistence type="predicted"/>
<feature type="region of interest" description="Disordered" evidence="2">
    <location>
        <begin position="833"/>
        <end position="883"/>
    </location>
</feature>